<name>A0ACC7NN85_9BURK</name>
<evidence type="ECO:0000313" key="1">
    <source>
        <dbReference type="EMBL" id="MFM0108488.1"/>
    </source>
</evidence>
<gene>
    <name evidence="1" type="ORF">PQR01_34965</name>
</gene>
<sequence length="67" mass="7266">MRRDLAQIAAQDSAMKIVVRIEPITDWGEVNTIEVGRIDRPSQTLDPESAGLSLADGKQLPHTAVPS</sequence>
<dbReference type="EMBL" id="JAQQDW010000119">
    <property type="protein sequence ID" value="MFM0108488.1"/>
    <property type="molecule type" value="Genomic_DNA"/>
</dbReference>
<dbReference type="Proteomes" id="UP001629235">
    <property type="component" value="Unassembled WGS sequence"/>
</dbReference>
<comment type="caution">
    <text evidence="1">The sequence shown here is derived from an EMBL/GenBank/DDBJ whole genome shotgun (WGS) entry which is preliminary data.</text>
</comment>
<organism evidence="1 2">
    <name type="scientific">Paraburkholderia rhynchosiae</name>
    <dbReference type="NCBI Taxonomy" id="487049"/>
    <lineage>
        <taxon>Bacteria</taxon>
        <taxon>Pseudomonadati</taxon>
        <taxon>Pseudomonadota</taxon>
        <taxon>Betaproteobacteria</taxon>
        <taxon>Burkholderiales</taxon>
        <taxon>Burkholderiaceae</taxon>
        <taxon>Paraburkholderia</taxon>
    </lineage>
</organism>
<accession>A0ACC7NN85</accession>
<evidence type="ECO:0000313" key="2">
    <source>
        <dbReference type="Proteomes" id="UP001629235"/>
    </source>
</evidence>
<feature type="non-terminal residue" evidence="1">
    <location>
        <position position="67"/>
    </location>
</feature>
<protein>
    <submittedName>
        <fullName evidence="1">Uncharacterized protein</fullName>
    </submittedName>
</protein>
<reference evidence="1 2" key="1">
    <citation type="journal article" date="2024" name="Chem. Sci.">
        <title>Discovery of megapolipeptins by genome mining of a Burkholderiales bacteria collection.</title>
        <authorList>
            <person name="Paulo B.S."/>
            <person name="Recchia M.J.J."/>
            <person name="Lee S."/>
            <person name="Fergusson C.H."/>
            <person name="Romanowski S.B."/>
            <person name="Hernandez A."/>
            <person name="Krull N."/>
            <person name="Liu D.Y."/>
            <person name="Cavanagh H."/>
            <person name="Bos A."/>
            <person name="Gray C.A."/>
            <person name="Murphy B.T."/>
            <person name="Linington R.G."/>
            <person name="Eustaquio A.S."/>
        </authorList>
    </citation>
    <scope>NUCLEOTIDE SEQUENCE [LARGE SCALE GENOMIC DNA]</scope>
    <source>
        <strain evidence="1 2">RL18-126-BIB-B</strain>
    </source>
</reference>
<proteinExistence type="predicted"/>
<keyword evidence="2" id="KW-1185">Reference proteome</keyword>